<dbReference type="Proteomes" id="UP000265520">
    <property type="component" value="Unassembled WGS sequence"/>
</dbReference>
<comment type="caution">
    <text evidence="2">The sequence shown here is derived from an EMBL/GenBank/DDBJ whole genome shotgun (WGS) entry which is preliminary data.</text>
</comment>
<accession>A0A392LYE0</accession>
<evidence type="ECO:0000313" key="2">
    <source>
        <dbReference type="EMBL" id="MCH79992.1"/>
    </source>
</evidence>
<name>A0A392LYE0_9FABA</name>
<feature type="compositionally biased region" description="Basic residues" evidence="1">
    <location>
        <begin position="70"/>
        <end position="79"/>
    </location>
</feature>
<evidence type="ECO:0000256" key="1">
    <source>
        <dbReference type="SAM" id="MobiDB-lite"/>
    </source>
</evidence>
<dbReference type="AlphaFoldDB" id="A0A392LYE0"/>
<proteinExistence type="predicted"/>
<gene>
    <name evidence="2" type="ORF">A2U01_0000754</name>
</gene>
<dbReference type="EMBL" id="LXQA010000566">
    <property type="protein sequence ID" value="MCH79992.1"/>
    <property type="molecule type" value="Genomic_DNA"/>
</dbReference>
<protein>
    <submittedName>
        <fullName evidence="2">Uncharacterized protein</fullName>
    </submittedName>
</protein>
<evidence type="ECO:0000313" key="3">
    <source>
        <dbReference type="Proteomes" id="UP000265520"/>
    </source>
</evidence>
<organism evidence="2 3">
    <name type="scientific">Trifolium medium</name>
    <dbReference type="NCBI Taxonomy" id="97028"/>
    <lineage>
        <taxon>Eukaryota</taxon>
        <taxon>Viridiplantae</taxon>
        <taxon>Streptophyta</taxon>
        <taxon>Embryophyta</taxon>
        <taxon>Tracheophyta</taxon>
        <taxon>Spermatophyta</taxon>
        <taxon>Magnoliopsida</taxon>
        <taxon>eudicotyledons</taxon>
        <taxon>Gunneridae</taxon>
        <taxon>Pentapetalae</taxon>
        <taxon>rosids</taxon>
        <taxon>fabids</taxon>
        <taxon>Fabales</taxon>
        <taxon>Fabaceae</taxon>
        <taxon>Papilionoideae</taxon>
        <taxon>50 kb inversion clade</taxon>
        <taxon>NPAAA clade</taxon>
        <taxon>Hologalegina</taxon>
        <taxon>IRL clade</taxon>
        <taxon>Trifolieae</taxon>
        <taxon>Trifolium</taxon>
    </lineage>
</organism>
<sequence length="95" mass="10813">MIIKHKQPSLILLDEIKAAGYRISVEACSSTNTAVELGLTALKHANIAVSVRYPRNTTRLWEKQLEHRMQHSFKKRSKEKHSVLKGQPQPQEPQG</sequence>
<reference evidence="2 3" key="1">
    <citation type="journal article" date="2018" name="Front. Plant Sci.">
        <title>Red Clover (Trifolium pratense) and Zigzag Clover (T. medium) - A Picture of Genomic Similarities and Differences.</title>
        <authorList>
            <person name="Dluhosova J."/>
            <person name="Istvanek J."/>
            <person name="Nedelnik J."/>
            <person name="Repkova J."/>
        </authorList>
    </citation>
    <scope>NUCLEOTIDE SEQUENCE [LARGE SCALE GENOMIC DNA]</scope>
    <source>
        <strain evidence="3">cv. 10/8</strain>
        <tissue evidence="2">Leaf</tissue>
    </source>
</reference>
<feature type="region of interest" description="Disordered" evidence="1">
    <location>
        <begin position="68"/>
        <end position="95"/>
    </location>
</feature>
<keyword evidence="3" id="KW-1185">Reference proteome</keyword>